<dbReference type="EMBL" id="CH479179">
    <property type="protein sequence ID" value="EDW24472.1"/>
    <property type="molecule type" value="Genomic_DNA"/>
</dbReference>
<organism evidence="2">
    <name type="scientific">Drosophila persimilis</name>
    <name type="common">Fruit fly</name>
    <dbReference type="NCBI Taxonomy" id="7234"/>
    <lineage>
        <taxon>Eukaryota</taxon>
        <taxon>Metazoa</taxon>
        <taxon>Ecdysozoa</taxon>
        <taxon>Arthropoda</taxon>
        <taxon>Hexapoda</taxon>
        <taxon>Insecta</taxon>
        <taxon>Pterygota</taxon>
        <taxon>Neoptera</taxon>
        <taxon>Endopterygota</taxon>
        <taxon>Diptera</taxon>
        <taxon>Brachycera</taxon>
        <taxon>Muscomorpha</taxon>
        <taxon>Ephydroidea</taxon>
        <taxon>Drosophilidae</taxon>
        <taxon>Drosophila</taxon>
        <taxon>Sophophora</taxon>
    </lineage>
</organism>
<dbReference type="AlphaFoldDB" id="B4G4C4"/>
<dbReference type="InterPro" id="IPR009511">
    <property type="entry name" value="MAD1/Cdc20-bound-Mad2-bd"/>
</dbReference>
<evidence type="ECO:0000313" key="2">
    <source>
        <dbReference type="Proteomes" id="UP000008744"/>
    </source>
</evidence>
<keyword evidence="2" id="KW-1185">Reference proteome</keyword>
<name>B4G4C4_DROPE</name>
<dbReference type="Proteomes" id="UP000008744">
    <property type="component" value="Unassembled WGS sequence"/>
</dbReference>
<evidence type="ECO:0000313" key="1">
    <source>
        <dbReference type="EMBL" id="EDW24472.1"/>
    </source>
</evidence>
<accession>B4G4C4</accession>
<dbReference type="PhylomeDB" id="B4G4C4"/>
<dbReference type="PANTHER" id="PTHR15681:SF1">
    <property type="entry name" value="MAD2L1-BINDING PROTEIN"/>
    <property type="match status" value="1"/>
</dbReference>
<reference evidence="1 2" key="1">
    <citation type="journal article" date="2007" name="Nature">
        <title>Evolution of genes and genomes on the Drosophila phylogeny.</title>
        <authorList>
            <consortium name="Drosophila 12 Genomes Consortium"/>
            <person name="Clark A.G."/>
            <person name="Eisen M.B."/>
            <person name="Smith D.R."/>
            <person name="Bergman C.M."/>
            <person name="Oliver B."/>
            <person name="Markow T.A."/>
            <person name="Kaufman T.C."/>
            <person name="Kellis M."/>
            <person name="Gelbart W."/>
            <person name="Iyer V.N."/>
            <person name="Pollard D.A."/>
            <person name="Sackton T.B."/>
            <person name="Larracuente A.M."/>
            <person name="Singh N.D."/>
            <person name="Abad J.P."/>
            <person name="Abt D.N."/>
            <person name="Adryan B."/>
            <person name="Aguade M."/>
            <person name="Akashi H."/>
            <person name="Anderson W.W."/>
            <person name="Aquadro C.F."/>
            <person name="Ardell D.H."/>
            <person name="Arguello R."/>
            <person name="Artieri C.G."/>
            <person name="Barbash D.A."/>
            <person name="Barker D."/>
            <person name="Barsanti P."/>
            <person name="Batterham P."/>
            <person name="Batzoglou S."/>
            <person name="Begun D."/>
            <person name="Bhutkar A."/>
            <person name="Blanco E."/>
            <person name="Bosak S.A."/>
            <person name="Bradley R.K."/>
            <person name="Brand A.D."/>
            <person name="Brent M.R."/>
            <person name="Brooks A.N."/>
            <person name="Brown R.H."/>
            <person name="Butlin R.K."/>
            <person name="Caggese C."/>
            <person name="Calvi B.R."/>
            <person name="Bernardo de Carvalho A."/>
            <person name="Caspi A."/>
            <person name="Castrezana S."/>
            <person name="Celniker S.E."/>
            <person name="Chang J.L."/>
            <person name="Chapple C."/>
            <person name="Chatterji S."/>
            <person name="Chinwalla A."/>
            <person name="Civetta A."/>
            <person name="Clifton S.W."/>
            <person name="Comeron J.M."/>
            <person name="Costello J.C."/>
            <person name="Coyne J.A."/>
            <person name="Daub J."/>
            <person name="David R.G."/>
            <person name="Delcher A.L."/>
            <person name="Delehaunty K."/>
            <person name="Do C.B."/>
            <person name="Ebling H."/>
            <person name="Edwards K."/>
            <person name="Eickbush T."/>
            <person name="Evans J.D."/>
            <person name="Filipski A."/>
            <person name="Findeiss S."/>
            <person name="Freyhult E."/>
            <person name="Fulton L."/>
            <person name="Fulton R."/>
            <person name="Garcia A.C."/>
            <person name="Gardiner A."/>
            <person name="Garfield D.A."/>
            <person name="Garvin B.E."/>
            <person name="Gibson G."/>
            <person name="Gilbert D."/>
            <person name="Gnerre S."/>
            <person name="Godfrey J."/>
            <person name="Good R."/>
            <person name="Gotea V."/>
            <person name="Gravely B."/>
            <person name="Greenberg A.J."/>
            <person name="Griffiths-Jones S."/>
            <person name="Gross S."/>
            <person name="Guigo R."/>
            <person name="Gustafson E.A."/>
            <person name="Haerty W."/>
            <person name="Hahn M.W."/>
            <person name="Halligan D.L."/>
            <person name="Halpern A.L."/>
            <person name="Halter G.M."/>
            <person name="Han M.V."/>
            <person name="Heger A."/>
            <person name="Hillier L."/>
            <person name="Hinrichs A.S."/>
            <person name="Holmes I."/>
            <person name="Hoskins R.A."/>
            <person name="Hubisz M.J."/>
            <person name="Hultmark D."/>
            <person name="Huntley M.A."/>
            <person name="Jaffe D.B."/>
            <person name="Jagadeeshan S."/>
            <person name="Jeck W.R."/>
            <person name="Johnson J."/>
            <person name="Jones C.D."/>
            <person name="Jordan W.C."/>
            <person name="Karpen G.H."/>
            <person name="Kataoka E."/>
            <person name="Keightley P.D."/>
            <person name="Kheradpour P."/>
            <person name="Kirkness E.F."/>
            <person name="Koerich L.B."/>
            <person name="Kristiansen K."/>
            <person name="Kudrna D."/>
            <person name="Kulathinal R.J."/>
            <person name="Kumar S."/>
            <person name="Kwok R."/>
            <person name="Lander E."/>
            <person name="Langley C.H."/>
            <person name="Lapoint R."/>
            <person name="Lazzaro B.P."/>
            <person name="Lee S.J."/>
            <person name="Levesque L."/>
            <person name="Li R."/>
            <person name="Lin C.F."/>
            <person name="Lin M.F."/>
            <person name="Lindblad-Toh K."/>
            <person name="Llopart A."/>
            <person name="Long M."/>
            <person name="Low L."/>
            <person name="Lozovsky E."/>
            <person name="Lu J."/>
            <person name="Luo M."/>
            <person name="Machado C.A."/>
            <person name="Makalowski W."/>
            <person name="Marzo M."/>
            <person name="Matsuda M."/>
            <person name="Matzkin L."/>
            <person name="McAllister B."/>
            <person name="McBride C.S."/>
            <person name="McKernan B."/>
            <person name="McKernan K."/>
            <person name="Mendez-Lago M."/>
            <person name="Minx P."/>
            <person name="Mollenhauer M.U."/>
            <person name="Montooth K."/>
            <person name="Mount S.M."/>
            <person name="Mu X."/>
            <person name="Myers E."/>
            <person name="Negre B."/>
            <person name="Newfeld S."/>
            <person name="Nielsen R."/>
            <person name="Noor M.A."/>
            <person name="O'Grady P."/>
            <person name="Pachter L."/>
            <person name="Papaceit M."/>
            <person name="Parisi M.J."/>
            <person name="Parisi M."/>
            <person name="Parts L."/>
            <person name="Pedersen J.S."/>
            <person name="Pesole G."/>
            <person name="Phillippy A.M."/>
            <person name="Ponting C.P."/>
            <person name="Pop M."/>
            <person name="Porcelli D."/>
            <person name="Powell J.R."/>
            <person name="Prohaska S."/>
            <person name="Pruitt K."/>
            <person name="Puig M."/>
            <person name="Quesneville H."/>
            <person name="Ram K.R."/>
            <person name="Rand D."/>
            <person name="Rasmussen M.D."/>
            <person name="Reed L.K."/>
            <person name="Reenan R."/>
            <person name="Reily A."/>
            <person name="Remington K.A."/>
            <person name="Rieger T.T."/>
            <person name="Ritchie M.G."/>
            <person name="Robin C."/>
            <person name="Rogers Y.H."/>
            <person name="Rohde C."/>
            <person name="Rozas J."/>
            <person name="Rubenfield M.J."/>
            <person name="Ruiz A."/>
            <person name="Russo S."/>
            <person name="Salzberg S.L."/>
            <person name="Sanchez-Gracia A."/>
            <person name="Saranga D.J."/>
            <person name="Sato H."/>
            <person name="Schaeffer S.W."/>
            <person name="Schatz M.C."/>
            <person name="Schlenke T."/>
            <person name="Schwartz R."/>
            <person name="Segarra C."/>
            <person name="Singh R.S."/>
            <person name="Sirot L."/>
            <person name="Sirota M."/>
            <person name="Sisneros N.B."/>
            <person name="Smith C.D."/>
            <person name="Smith T.F."/>
            <person name="Spieth J."/>
            <person name="Stage D.E."/>
            <person name="Stark A."/>
            <person name="Stephan W."/>
            <person name="Strausberg R.L."/>
            <person name="Strempel S."/>
            <person name="Sturgill D."/>
            <person name="Sutton G."/>
            <person name="Sutton G.G."/>
            <person name="Tao W."/>
            <person name="Teichmann S."/>
            <person name="Tobari Y.N."/>
            <person name="Tomimura Y."/>
            <person name="Tsolas J.M."/>
            <person name="Valente V.L."/>
            <person name="Venter E."/>
            <person name="Venter J.C."/>
            <person name="Vicario S."/>
            <person name="Vieira F.G."/>
            <person name="Vilella A.J."/>
            <person name="Villasante A."/>
            <person name="Walenz B."/>
            <person name="Wang J."/>
            <person name="Wasserman M."/>
            <person name="Watts T."/>
            <person name="Wilson D."/>
            <person name="Wilson R.K."/>
            <person name="Wing R.A."/>
            <person name="Wolfner M.F."/>
            <person name="Wong A."/>
            <person name="Wong G.K."/>
            <person name="Wu C.I."/>
            <person name="Wu G."/>
            <person name="Yamamoto D."/>
            <person name="Yang H.P."/>
            <person name="Yang S.P."/>
            <person name="Yorke J.A."/>
            <person name="Yoshida K."/>
            <person name="Zdobnov E."/>
            <person name="Zhang P."/>
            <person name="Zhang Y."/>
            <person name="Zimin A.V."/>
            <person name="Baldwin J."/>
            <person name="Abdouelleil A."/>
            <person name="Abdulkadir J."/>
            <person name="Abebe A."/>
            <person name="Abera B."/>
            <person name="Abreu J."/>
            <person name="Acer S.C."/>
            <person name="Aftuck L."/>
            <person name="Alexander A."/>
            <person name="An P."/>
            <person name="Anderson E."/>
            <person name="Anderson S."/>
            <person name="Arachi H."/>
            <person name="Azer M."/>
            <person name="Bachantsang P."/>
            <person name="Barry A."/>
            <person name="Bayul T."/>
            <person name="Berlin A."/>
            <person name="Bessette D."/>
            <person name="Bloom T."/>
            <person name="Blye J."/>
            <person name="Boguslavskiy L."/>
            <person name="Bonnet C."/>
            <person name="Boukhgalter B."/>
            <person name="Bourzgui I."/>
            <person name="Brown A."/>
            <person name="Cahill P."/>
            <person name="Channer S."/>
            <person name="Cheshatsang Y."/>
            <person name="Chuda L."/>
            <person name="Citroen M."/>
            <person name="Collymore A."/>
            <person name="Cooke P."/>
            <person name="Costello M."/>
            <person name="D'Aco K."/>
            <person name="Daza R."/>
            <person name="De Haan G."/>
            <person name="DeGray S."/>
            <person name="DeMaso C."/>
            <person name="Dhargay N."/>
            <person name="Dooley K."/>
            <person name="Dooley E."/>
            <person name="Doricent M."/>
            <person name="Dorje P."/>
            <person name="Dorjee K."/>
            <person name="Dupes A."/>
            <person name="Elong R."/>
            <person name="Falk J."/>
            <person name="Farina A."/>
            <person name="Faro S."/>
            <person name="Ferguson D."/>
            <person name="Fisher S."/>
            <person name="Foley C.D."/>
            <person name="Franke A."/>
            <person name="Friedrich D."/>
            <person name="Gadbois L."/>
            <person name="Gearin G."/>
            <person name="Gearin C.R."/>
            <person name="Giannoukos G."/>
            <person name="Goode T."/>
            <person name="Graham J."/>
            <person name="Grandbois E."/>
            <person name="Grewal S."/>
            <person name="Gyaltsen K."/>
            <person name="Hafez N."/>
            <person name="Hagos B."/>
            <person name="Hall J."/>
            <person name="Henson C."/>
            <person name="Hollinger A."/>
            <person name="Honan T."/>
            <person name="Huard M.D."/>
            <person name="Hughes L."/>
            <person name="Hurhula B."/>
            <person name="Husby M.E."/>
            <person name="Kamat A."/>
            <person name="Kanga B."/>
            <person name="Kashin S."/>
            <person name="Khazanovich D."/>
            <person name="Kisner P."/>
            <person name="Lance K."/>
            <person name="Lara M."/>
            <person name="Lee W."/>
            <person name="Lennon N."/>
            <person name="Letendre F."/>
            <person name="LeVine R."/>
            <person name="Lipovsky A."/>
            <person name="Liu X."/>
            <person name="Liu J."/>
            <person name="Liu S."/>
            <person name="Lokyitsang T."/>
            <person name="Lokyitsang Y."/>
            <person name="Lubonja R."/>
            <person name="Lui A."/>
            <person name="MacDonald P."/>
            <person name="Magnisalis V."/>
            <person name="Maru K."/>
            <person name="Matthews C."/>
            <person name="McCusker W."/>
            <person name="McDonough S."/>
            <person name="Mehta T."/>
            <person name="Meldrim J."/>
            <person name="Meneus L."/>
            <person name="Mihai O."/>
            <person name="Mihalev A."/>
            <person name="Mihova T."/>
            <person name="Mittelman R."/>
            <person name="Mlenga V."/>
            <person name="Montmayeur A."/>
            <person name="Mulrain L."/>
            <person name="Navidi A."/>
            <person name="Naylor J."/>
            <person name="Negash T."/>
            <person name="Nguyen T."/>
            <person name="Nguyen N."/>
            <person name="Nicol R."/>
            <person name="Norbu C."/>
            <person name="Norbu N."/>
            <person name="Novod N."/>
            <person name="O'Neill B."/>
            <person name="Osman S."/>
            <person name="Markiewicz E."/>
            <person name="Oyono O.L."/>
            <person name="Patti C."/>
            <person name="Phunkhang P."/>
            <person name="Pierre F."/>
            <person name="Priest M."/>
            <person name="Raghuraman S."/>
            <person name="Rege F."/>
            <person name="Reyes R."/>
            <person name="Rise C."/>
            <person name="Rogov P."/>
            <person name="Ross K."/>
            <person name="Ryan E."/>
            <person name="Settipalli S."/>
            <person name="Shea T."/>
            <person name="Sherpa N."/>
            <person name="Shi L."/>
            <person name="Shih D."/>
            <person name="Sparrow T."/>
            <person name="Spaulding J."/>
            <person name="Stalker J."/>
            <person name="Stange-Thomann N."/>
            <person name="Stavropoulos S."/>
            <person name="Stone C."/>
            <person name="Strader C."/>
            <person name="Tesfaye S."/>
            <person name="Thomson T."/>
            <person name="Thoulutsang Y."/>
            <person name="Thoulutsang D."/>
            <person name="Topham K."/>
            <person name="Topping I."/>
            <person name="Tsamla T."/>
            <person name="Vassiliev H."/>
            <person name="Vo A."/>
            <person name="Wangchuk T."/>
            <person name="Wangdi T."/>
            <person name="Weiand M."/>
            <person name="Wilkinson J."/>
            <person name="Wilson A."/>
            <person name="Yadav S."/>
            <person name="Young G."/>
            <person name="Yu Q."/>
            <person name="Zembek L."/>
            <person name="Zhong D."/>
            <person name="Zimmer A."/>
            <person name="Zwirko Z."/>
            <person name="Jaffe D.B."/>
            <person name="Alvarez P."/>
            <person name="Brockman W."/>
            <person name="Butler J."/>
            <person name="Chin C."/>
            <person name="Gnerre S."/>
            <person name="Grabherr M."/>
            <person name="Kleber M."/>
            <person name="Mauceli E."/>
            <person name="MacCallum I."/>
        </authorList>
    </citation>
    <scope>NUCLEOTIDE SEQUENCE [LARGE SCALE GENOMIC DNA]</scope>
    <source>
        <strain evidence="2">MSH-3 / Tucson 14011-0111.49</strain>
    </source>
</reference>
<dbReference type="eggNOG" id="ENOG502SCQ6">
    <property type="taxonomic scope" value="Eukaryota"/>
</dbReference>
<dbReference type="KEGG" id="dpe:6587371"/>
<dbReference type="GO" id="GO:0005634">
    <property type="term" value="C:nucleus"/>
    <property type="evidence" value="ECO:0007669"/>
    <property type="project" value="InterPro"/>
</dbReference>
<dbReference type="OMA" id="MDQNVKN"/>
<gene>
    <name evidence="1" type="primary">Dper\GL23380</name>
    <name evidence="1" type="ORF">Dper_GL23380</name>
</gene>
<dbReference type="PANTHER" id="PTHR15681">
    <property type="entry name" value="MAD2L1-BINDING PROTEIN"/>
    <property type="match status" value="1"/>
</dbReference>
<dbReference type="OrthoDB" id="6334764at2759"/>
<dbReference type="InterPro" id="IPR053729">
    <property type="entry name" value="MAD2L1BP_domain_sf"/>
</dbReference>
<proteinExistence type="predicted"/>
<dbReference type="Gene3D" id="3.30.900.20">
    <property type="match status" value="1"/>
</dbReference>
<dbReference type="GO" id="GO:0007096">
    <property type="term" value="P:regulation of exit from mitosis"/>
    <property type="evidence" value="ECO:0007669"/>
    <property type="project" value="InterPro"/>
</dbReference>
<dbReference type="HOGENOM" id="CLU_970678_0_0_1"/>
<protein>
    <submittedName>
        <fullName evidence="1">GL23380</fullName>
    </submittedName>
</protein>
<sequence>MDQNVKNIDLKLDNVAVLTAGTAAEFVNSILDFLLYQRSQIPFVYKLYKHCIEKWDDEDKSGKQESFSNYQVNQQRIKAKATRQSISDMRELIRQAFKSSKVKSLRFLFGPNTFLPTEAYTLHIPHASVTREHHYENHALSEGSIKQALLRLLTCKELYTIFSTQLNATNVFLELELLTTNEPGLHQKHKSLVQKTVLSQLPHSCKNVHLHIRHATDNPLVELRCCQGLAIYRDLGLMHLDETDEDCGKKIECGDPTAEHSGWWQSDVIVRGFKVPPNQKSCDLWTS</sequence>